<dbReference type="InterPro" id="IPR014985">
    <property type="entry name" value="WbqC"/>
</dbReference>
<keyword evidence="2" id="KW-1185">Reference proteome</keyword>
<dbReference type="OrthoDB" id="3611744at2"/>
<dbReference type="AlphaFoldDB" id="A0A1Y5TCY8"/>
<dbReference type="Pfam" id="PF08889">
    <property type="entry name" value="WbqC"/>
    <property type="match status" value="1"/>
</dbReference>
<dbReference type="RefSeq" id="WP_085869553.1">
    <property type="nucleotide sequence ID" value="NZ_FWFQ01000025.1"/>
</dbReference>
<protein>
    <submittedName>
        <fullName evidence="1">WbqC-like protein family protein</fullName>
    </submittedName>
</protein>
<dbReference type="EMBL" id="FWFQ01000025">
    <property type="protein sequence ID" value="SLN57619.1"/>
    <property type="molecule type" value="Genomic_DNA"/>
</dbReference>
<name>A0A1Y5TCY8_9RHOB</name>
<accession>A0A1Y5TCY8</accession>
<organism evidence="1 2">
    <name type="scientific">Pseudoruegeria aquimaris</name>
    <dbReference type="NCBI Taxonomy" id="393663"/>
    <lineage>
        <taxon>Bacteria</taxon>
        <taxon>Pseudomonadati</taxon>
        <taxon>Pseudomonadota</taxon>
        <taxon>Alphaproteobacteria</taxon>
        <taxon>Rhodobacterales</taxon>
        <taxon>Roseobacteraceae</taxon>
        <taxon>Pseudoruegeria</taxon>
    </lineage>
</organism>
<gene>
    <name evidence="1" type="ORF">PSA7680_03023</name>
</gene>
<evidence type="ECO:0000313" key="2">
    <source>
        <dbReference type="Proteomes" id="UP000193409"/>
    </source>
</evidence>
<proteinExistence type="predicted"/>
<evidence type="ECO:0000313" key="1">
    <source>
        <dbReference type="EMBL" id="SLN57619.1"/>
    </source>
</evidence>
<sequence length="241" mass="26403">MAIMQPTFLPWLGYFALMEQADVFVFLDDVQFSKQSWQCRNRIKGPNGEIMLSLPVARKPSKPLIKDALLAPNGFERKLMKSVAACLGKAPHYPLVEEILTAGLARTPEGLSAVNRHIITAIARATGLDTRIVLASESGVSGGEKAERLLAFCESYGARQYLSPVGSYDYLSAHDPFAQSPVALRFQNFAHPEYPQFFGSFQSHLAAIDALAHVGPDGFLPLVRAGIHPPHSIEDIARMSQ</sequence>
<reference evidence="1 2" key="1">
    <citation type="submission" date="2017-03" db="EMBL/GenBank/DDBJ databases">
        <authorList>
            <person name="Afonso C.L."/>
            <person name="Miller P.J."/>
            <person name="Scott M.A."/>
            <person name="Spackman E."/>
            <person name="Goraichik I."/>
            <person name="Dimitrov K.M."/>
            <person name="Suarez D.L."/>
            <person name="Swayne D.E."/>
        </authorList>
    </citation>
    <scope>NUCLEOTIDE SEQUENCE [LARGE SCALE GENOMIC DNA]</scope>
    <source>
        <strain evidence="1 2">CECT 7680</strain>
    </source>
</reference>
<dbReference type="Proteomes" id="UP000193409">
    <property type="component" value="Unassembled WGS sequence"/>
</dbReference>